<feature type="transmembrane region" description="Helical" evidence="8">
    <location>
        <begin position="311"/>
        <end position="335"/>
    </location>
</feature>
<organism evidence="10 11">
    <name type="scientific">Lentihominibacter faecis</name>
    <dbReference type="NCBI Taxonomy" id="2764712"/>
    <lineage>
        <taxon>Bacteria</taxon>
        <taxon>Bacillati</taxon>
        <taxon>Bacillota</taxon>
        <taxon>Clostridia</taxon>
        <taxon>Peptostreptococcales</taxon>
        <taxon>Anaerovoracaceae</taxon>
        <taxon>Lentihominibacter</taxon>
    </lineage>
</organism>
<dbReference type="PANTHER" id="PTHR23522:SF10">
    <property type="entry name" value="3-PHENYLPROPIONIC ACID TRANSPORTER-RELATED"/>
    <property type="match status" value="1"/>
</dbReference>
<feature type="transmembrane region" description="Helical" evidence="8">
    <location>
        <begin position="162"/>
        <end position="182"/>
    </location>
</feature>
<feature type="transmembrane region" description="Helical" evidence="8">
    <location>
        <begin position="38"/>
        <end position="59"/>
    </location>
</feature>
<dbReference type="InterPro" id="IPR024989">
    <property type="entry name" value="MFS_assoc_dom"/>
</dbReference>
<keyword evidence="3" id="KW-1003">Cell membrane</keyword>
<evidence type="ECO:0000256" key="7">
    <source>
        <dbReference type="ARBA" id="ARBA00023136"/>
    </source>
</evidence>
<feature type="transmembrane region" description="Helical" evidence="8">
    <location>
        <begin position="258"/>
        <end position="275"/>
    </location>
</feature>
<dbReference type="GO" id="GO:0030395">
    <property type="term" value="F:lactose binding"/>
    <property type="evidence" value="ECO:0007669"/>
    <property type="project" value="TreeGrafter"/>
</dbReference>
<protein>
    <submittedName>
        <fullName evidence="10">MFS transporter</fullName>
    </submittedName>
</protein>
<dbReference type="Gene3D" id="1.20.1250.20">
    <property type="entry name" value="MFS general substrate transporter like domains"/>
    <property type="match status" value="2"/>
</dbReference>
<dbReference type="InterPro" id="IPR036259">
    <property type="entry name" value="MFS_trans_sf"/>
</dbReference>
<evidence type="ECO:0000256" key="1">
    <source>
        <dbReference type="ARBA" id="ARBA00004429"/>
    </source>
</evidence>
<dbReference type="RefSeq" id="WP_249287527.1">
    <property type="nucleotide sequence ID" value="NZ_JACRWC010000111.1"/>
</dbReference>
<gene>
    <name evidence="10" type="ORF">H8876_09360</name>
</gene>
<evidence type="ECO:0000313" key="10">
    <source>
        <dbReference type="EMBL" id="MBC6000206.1"/>
    </source>
</evidence>
<feature type="transmembrane region" description="Helical" evidence="8">
    <location>
        <begin position="374"/>
        <end position="395"/>
    </location>
</feature>
<comment type="subcellular location">
    <subcellularLocation>
        <location evidence="1">Cell inner membrane</location>
        <topology evidence="1">Multi-pass membrane protein</topology>
    </subcellularLocation>
</comment>
<keyword evidence="11" id="KW-1185">Reference proteome</keyword>
<feature type="domain" description="Major facilitator superfamily associated" evidence="9">
    <location>
        <begin position="14"/>
        <end position="374"/>
    </location>
</feature>
<keyword evidence="4" id="KW-0997">Cell inner membrane</keyword>
<name>A0A923SNJ3_9FIRM</name>
<keyword evidence="6 8" id="KW-1133">Transmembrane helix</keyword>
<evidence type="ECO:0000256" key="6">
    <source>
        <dbReference type="ARBA" id="ARBA00022989"/>
    </source>
</evidence>
<feature type="transmembrane region" description="Helical" evidence="8">
    <location>
        <begin position="347"/>
        <end position="368"/>
    </location>
</feature>
<evidence type="ECO:0000259" key="9">
    <source>
        <dbReference type="Pfam" id="PF12832"/>
    </source>
</evidence>
<comment type="caution">
    <text evidence="10">The sequence shown here is derived from an EMBL/GenBank/DDBJ whole genome shotgun (WGS) entry which is preliminary data.</text>
</comment>
<evidence type="ECO:0000256" key="5">
    <source>
        <dbReference type="ARBA" id="ARBA00022692"/>
    </source>
</evidence>
<feature type="transmembrane region" description="Helical" evidence="8">
    <location>
        <begin position="282"/>
        <end position="305"/>
    </location>
</feature>
<dbReference type="Proteomes" id="UP000644115">
    <property type="component" value="Unassembled WGS sequence"/>
</dbReference>
<evidence type="ECO:0000256" key="3">
    <source>
        <dbReference type="ARBA" id="ARBA00022475"/>
    </source>
</evidence>
<dbReference type="PANTHER" id="PTHR23522">
    <property type="entry name" value="BLL5896 PROTEIN"/>
    <property type="match status" value="1"/>
</dbReference>
<dbReference type="SUPFAM" id="SSF103473">
    <property type="entry name" value="MFS general substrate transporter"/>
    <property type="match status" value="1"/>
</dbReference>
<feature type="transmembrane region" description="Helical" evidence="8">
    <location>
        <begin position="221"/>
        <end position="238"/>
    </location>
</feature>
<dbReference type="EMBL" id="JACRWC010000111">
    <property type="protein sequence ID" value="MBC6000206.1"/>
    <property type="molecule type" value="Genomic_DNA"/>
</dbReference>
<evidence type="ECO:0000256" key="4">
    <source>
        <dbReference type="ARBA" id="ARBA00022519"/>
    </source>
</evidence>
<feature type="transmembrane region" description="Helical" evidence="8">
    <location>
        <begin position="98"/>
        <end position="117"/>
    </location>
</feature>
<dbReference type="Pfam" id="PF12832">
    <property type="entry name" value="MFS_1_like"/>
    <property type="match status" value="1"/>
</dbReference>
<reference evidence="10" key="1">
    <citation type="submission" date="2020-08" db="EMBL/GenBank/DDBJ databases">
        <authorList>
            <person name="Liu C."/>
            <person name="Sun Q."/>
        </authorList>
    </citation>
    <scope>NUCLEOTIDE SEQUENCE</scope>
    <source>
        <strain evidence="10">BX16</strain>
    </source>
</reference>
<feature type="transmembrane region" description="Helical" evidence="8">
    <location>
        <begin position="71"/>
        <end position="92"/>
    </location>
</feature>
<dbReference type="GO" id="GO:0015528">
    <property type="term" value="F:lactose:proton symporter activity"/>
    <property type="evidence" value="ECO:0007669"/>
    <property type="project" value="TreeGrafter"/>
</dbReference>
<keyword evidence="7 8" id="KW-0472">Membrane</keyword>
<accession>A0A923SNJ3</accession>
<dbReference type="GO" id="GO:0005886">
    <property type="term" value="C:plasma membrane"/>
    <property type="evidence" value="ECO:0007669"/>
    <property type="project" value="UniProtKB-SubCell"/>
</dbReference>
<evidence type="ECO:0000313" key="11">
    <source>
        <dbReference type="Proteomes" id="UP000644115"/>
    </source>
</evidence>
<evidence type="ECO:0000256" key="2">
    <source>
        <dbReference type="ARBA" id="ARBA00022448"/>
    </source>
</evidence>
<keyword evidence="2" id="KW-0813">Transport</keyword>
<feature type="transmembrane region" description="Helical" evidence="8">
    <location>
        <begin position="138"/>
        <end position="156"/>
    </location>
</feature>
<sequence>MKRLLNIDFALVQAIYWMLYTVAGSFVSVLLLEKDYTNASIGTIIAVGSVLAILLQTVITHVTDRSSRLDSIGMIKMLTLLLAAGVFAVLLIGEKSAALTIAYVGVIILHTAMHPFVNALSFKLEETGLQVNYGVGRSMGSLAAGGISFVLGYLVVWFQPEIVLYLALVNLALLTLVIFATGHHYKKTMSSHKDIPKNFDPAKNPARQSIGILEFMRRNRIFAFMSLGIIALFFGNVIQENFTLQIVQGIGGDTSDMGVVILLLCVCEMPAMIAFHKLKMHFSYVFLLRLSAVFFTIKIFVMYLADSMVVFYLAQLCQIIGYGLLFPAMVSFIDAIMDKGEALRGQAMFTVAITLGNIIGSVAGGMILDLCSSKMLLLTGTLVSTAGTLLIVLLVKLVSASHLSVDKDAVHRKNT</sequence>
<proteinExistence type="predicted"/>
<feature type="transmembrane region" description="Helical" evidence="8">
    <location>
        <begin position="9"/>
        <end position="32"/>
    </location>
</feature>
<evidence type="ECO:0000256" key="8">
    <source>
        <dbReference type="SAM" id="Phobius"/>
    </source>
</evidence>
<dbReference type="AlphaFoldDB" id="A0A923SNJ3"/>
<keyword evidence="5 8" id="KW-0812">Transmembrane</keyword>